<sequence length="388" mass="42242">MNTTLSSHVTPLRFSVIRSMLERAAAYDNVISLSIGEPDFDTPAFVCEAAMKDAARGFTHYAPSRGDEELRAAILRAERAKHGIAWEQENLLITSGAMHGLLAVMRTLLDEGGEVLAPAPCFSDYQGHCALAGGRLVQVPTRFEEGFMPTLEAMEACVSDNTRALLINSPCNPSGMVFDAATLDMLAGFARRHDLVVISDEVYDSIVFRGRAESIATRPGMAERTVVLNSFSKAFAMTGWRVGYALGPSWFMKEMVKVLSYSVASTGTPSQRAALAALTGPQEEFLSFREAYARRTALAAKRLNAMPGVRCLEPAGTFYLFPHIDAAKPDSLAFALDLLDKAHVIVVPGFPFGPEETVKGCVRLACTVNEEKLSEAMNRMEAYLRARA</sequence>
<dbReference type="PROSITE" id="PS00105">
    <property type="entry name" value="AA_TRANSFER_CLASS_1"/>
    <property type="match status" value="1"/>
</dbReference>
<dbReference type="GO" id="GO:0008483">
    <property type="term" value="F:transaminase activity"/>
    <property type="evidence" value="ECO:0007669"/>
    <property type="project" value="UniProtKB-KW"/>
</dbReference>
<dbReference type="CDD" id="cd00609">
    <property type="entry name" value="AAT_like"/>
    <property type="match status" value="1"/>
</dbReference>
<gene>
    <name evidence="8" type="ORF">K8W16_09730</name>
</gene>
<evidence type="ECO:0000259" key="7">
    <source>
        <dbReference type="Pfam" id="PF00155"/>
    </source>
</evidence>
<dbReference type="AlphaFoldDB" id="A0A921DS88"/>
<dbReference type="InterPro" id="IPR015421">
    <property type="entry name" value="PyrdxlP-dep_Trfase_major"/>
</dbReference>
<keyword evidence="5" id="KW-0663">Pyridoxal phosphate</keyword>
<dbReference type="InterPro" id="IPR004839">
    <property type="entry name" value="Aminotransferase_I/II_large"/>
</dbReference>
<dbReference type="RefSeq" id="WP_304123050.1">
    <property type="nucleotide sequence ID" value="NZ_DYZA01000197.1"/>
</dbReference>
<reference evidence="8" key="1">
    <citation type="journal article" date="2021" name="PeerJ">
        <title>Extensive microbial diversity within the chicken gut microbiome revealed by metagenomics and culture.</title>
        <authorList>
            <person name="Gilroy R."/>
            <person name="Ravi A."/>
            <person name="Getino M."/>
            <person name="Pursley I."/>
            <person name="Horton D.L."/>
            <person name="Alikhan N.F."/>
            <person name="Baker D."/>
            <person name="Gharbi K."/>
            <person name="Hall N."/>
            <person name="Watson M."/>
            <person name="Adriaenssens E.M."/>
            <person name="Foster-Nyarko E."/>
            <person name="Jarju S."/>
            <person name="Secka A."/>
            <person name="Antonio M."/>
            <person name="Oren A."/>
            <person name="Chaudhuri R.R."/>
            <person name="La Ragione R."/>
            <person name="Hildebrand F."/>
            <person name="Pallen M.J."/>
        </authorList>
    </citation>
    <scope>NUCLEOTIDE SEQUENCE</scope>
    <source>
        <strain evidence="8">ChiGjej2B2-19336</strain>
    </source>
</reference>
<dbReference type="PANTHER" id="PTHR46383:SF1">
    <property type="entry name" value="ASPARTATE AMINOTRANSFERASE"/>
    <property type="match status" value="1"/>
</dbReference>
<comment type="caution">
    <text evidence="8">The sequence shown here is derived from an EMBL/GenBank/DDBJ whole genome shotgun (WGS) entry which is preliminary data.</text>
</comment>
<dbReference type="FunFam" id="3.40.640.10:FF:000033">
    <property type="entry name" value="Aspartate aminotransferase"/>
    <property type="match status" value="1"/>
</dbReference>
<dbReference type="Gene3D" id="3.40.640.10">
    <property type="entry name" value="Type I PLP-dependent aspartate aminotransferase-like (Major domain)"/>
    <property type="match status" value="1"/>
</dbReference>
<reference evidence="8" key="2">
    <citation type="submission" date="2021-09" db="EMBL/GenBank/DDBJ databases">
        <authorList>
            <person name="Gilroy R."/>
        </authorList>
    </citation>
    <scope>NUCLEOTIDE SEQUENCE</scope>
    <source>
        <strain evidence="8">ChiGjej2B2-19336</strain>
    </source>
</reference>
<dbReference type="InterPro" id="IPR015424">
    <property type="entry name" value="PyrdxlP-dep_Trfase"/>
</dbReference>
<dbReference type="GO" id="GO:0006520">
    <property type="term" value="P:amino acid metabolic process"/>
    <property type="evidence" value="ECO:0007669"/>
    <property type="project" value="InterPro"/>
</dbReference>
<protein>
    <recommendedName>
        <fullName evidence="6">Aminotransferase</fullName>
        <ecNumber evidence="6">2.6.1.-</ecNumber>
    </recommendedName>
</protein>
<keyword evidence="4 6" id="KW-0808">Transferase</keyword>
<evidence type="ECO:0000256" key="4">
    <source>
        <dbReference type="ARBA" id="ARBA00022679"/>
    </source>
</evidence>
<dbReference type="InterPro" id="IPR050596">
    <property type="entry name" value="AspAT/PAT-like"/>
</dbReference>
<dbReference type="InterPro" id="IPR015422">
    <property type="entry name" value="PyrdxlP-dep_Trfase_small"/>
</dbReference>
<dbReference type="Pfam" id="PF00155">
    <property type="entry name" value="Aminotran_1_2"/>
    <property type="match status" value="1"/>
</dbReference>
<dbReference type="PANTHER" id="PTHR46383">
    <property type="entry name" value="ASPARTATE AMINOTRANSFERASE"/>
    <property type="match status" value="1"/>
</dbReference>
<comment type="cofactor">
    <cofactor evidence="1 6">
        <name>pyridoxal 5'-phosphate</name>
        <dbReference type="ChEBI" id="CHEBI:597326"/>
    </cofactor>
</comment>
<dbReference type="InterPro" id="IPR004838">
    <property type="entry name" value="NHTrfase_class1_PyrdxlP-BS"/>
</dbReference>
<evidence type="ECO:0000256" key="1">
    <source>
        <dbReference type="ARBA" id="ARBA00001933"/>
    </source>
</evidence>
<dbReference type="Proteomes" id="UP000698963">
    <property type="component" value="Unassembled WGS sequence"/>
</dbReference>
<evidence type="ECO:0000256" key="3">
    <source>
        <dbReference type="ARBA" id="ARBA00022576"/>
    </source>
</evidence>
<dbReference type="GO" id="GO:0030170">
    <property type="term" value="F:pyridoxal phosphate binding"/>
    <property type="evidence" value="ECO:0007669"/>
    <property type="project" value="InterPro"/>
</dbReference>
<evidence type="ECO:0000256" key="2">
    <source>
        <dbReference type="ARBA" id="ARBA00007441"/>
    </source>
</evidence>
<organism evidence="8 9">
    <name type="scientific">Mailhella massiliensis</name>
    <dbReference type="NCBI Taxonomy" id="1903261"/>
    <lineage>
        <taxon>Bacteria</taxon>
        <taxon>Pseudomonadati</taxon>
        <taxon>Thermodesulfobacteriota</taxon>
        <taxon>Desulfovibrionia</taxon>
        <taxon>Desulfovibrionales</taxon>
        <taxon>Desulfovibrionaceae</taxon>
        <taxon>Mailhella</taxon>
    </lineage>
</organism>
<keyword evidence="3 6" id="KW-0032">Aminotransferase</keyword>
<feature type="domain" description="Aminotransferase class I/classII large" evidence="7">
    <location>
        <begin position="29"/>
        <end position="379"/>
    </location>
</feature>
<dbReference type="Gene3D" id="3.90.1150.10">
    <property type="entry name" value="Aspartate Aminotransferase, domain 1"/>
    <property type="match status" value="1"/>
</dbReference>
<dbReference type="EC" id="2.6.1.-" evidence="6"/>
<dbReference type="SUPFAM" id="SSF53383">
    <property type="entry name" value="PLP-dependent transferases"/>
    <property type="match status" value="1"/>
</dbReference>
<dbReference type="EMBL" id="DYZA01000197">
    <property type="protein sequence ID" value="HJD97908.1"/>
    <property type="molecule type" value="Genomic_DNA"/>
</dbReference>
<name>A0A921DS88_9BACT</name>
<evidence type="ECO:0000313" key="9">
    <source>
        <dbReference type="Proteomes" id="UP000698963"/>
    </source>
</evidence>
<comment type="similarity">
    <text evidence="2 6">Belongs to the class-I pyridoxal-phosphate-dependent aminotransferase family.</text>
</comment>
<proteinExistence type="inferred from homology"/>
<evidence type="ECO:0000256" key="5">
    <source>
        <dbReference type="ARBA" id="ARBA00022898"/>
    </source>
</evidence>
<evidence type="ECO:0000313" key="8">
    <source>
        <dbReference type="EMBL" id="HJD97908.1"/>
    </source>
</evidence>
<accession>A0A921DS88</accession>
<evidence type="ECO:0000256" key="6">
    <source>
        <dbReference type="RuleBase" id="RU000481"/>
    </source>
</evidence>